<comment type="caution">
    <text evidence="2">The sequence shown here is derived from an EMBL/GenBank/DDBJ whole genome shotgun (WGS) entry which is preliminary data.</text>
</comment>
<accession>A0A4R6UQ52</accession>
<organism evidence="2 3">
    <name type="scientific">Permianibacter aggregans</name>
    <dbReference type="NCBI Taxonomy" id="1510150"/>
    <lineage>
        <taxon>Bacteria</taxon>
        <taxon>Pseudomonadati</taxon>
        <taxon>Pseudomonadota</taxon>
        <taxon>Gammaproteobacteria</taxon>
        <taxon>Pseudomonadales</taxon>
        <taxon>Pseudomonadaceae</taxon>
        <taxon>Permianibacter</taxon>
    </lineage>
</organism>
<evidence type="ECO:0000256" key="1">
    <source>
        <dbReference type="SAM" id="Phobius"/>
    </source>
</evidence>
<keyword evidence="1" id="KW-1133">Transmembrane helix</keyword>
<dbReference type="EMBL" id="SNYM01000004">
    <property type="protein sequence ID" value="TDQ49368.1"/>
    <property type="molecule type" value="Genomic_DNA"/>
</dbReference>
<feature type="transmembrane region" description="Helical" evidence="1">
    <location>
        <begin position="59"/>
        <end position="77"/>
    </location>
</feature>
<evidence type="ECO:0000313" key="3">
    <source>
        <dbReference type="Proteomes" id="UP000295375"/>
    </source>
</evidence>
<protein>
    <submittedName>
        <fullName evidence="2">Uncharacterized protein</fullName>
    </submittedName>
</protein>
<dbReference type="RefSeq" id="WP_133588891.1">
    <property type="nucleotide sequence ID" value="NZ_CP037953.1"/>
</dbReference>
<evidence type="ECO:0000313" key="2">
    <source>
        <dbReference type="EMBL" id="TDQ49368.1"/>
    </source>
</evidence>
<proteinExistence type="predicted"/>
<dbReference type="AlphaFoldDB" id="A0A4R6UQ52"/>
<reference evidence="2 3" key="1">
    <citation type="submission" date="2019-03" db="EMBL/GenBank/DDBJ databases">
        <title>Genomic Encyclopedia of Type Strains, Phase IV (KMG-IV): sequencing the most valuable type-strain genomes for metagenomic binning, comparative biology and taxonomic classification.</title>
        <authorList>
            <person name="Goeker M."/>
        </authorList>
    </citation>
    <scope>NUCLEOTIDE SEQUENCE [LARGE SCALE GENOMIC DNA]</scope>
    <source>
        <strain evidence="2 3">DSM 103792</strain>
    </source>
</reference>
<keyword evidence="1" id="KW-0472">Membrane</keyword>
<sequence>MSHYARLFTISLQTVFQLSTVHRPACAGQPEVETMKRFTALMLTSPLAAEAADSGFGNSLPEVLILAALIIIGLRFLNRKLSALLQALRMKNK</sequence>
<dbReference type="Proteomes" id="UP000295375">
    <property type="component" value="Unassembled WGS sequence"/>
</dbReference>
<keyword evidence="1" id="KW-0812">Transmembrane</keyword>
<gene>
    <name evidence="2" type="ORF">EV696_10472</name>
</gene>
<keyword evidence="3" id="KW-1185">Reference proteome</keyword>
<name>A0A4R6UQ52_9GAMM</name>